<dbReference type="RefSeq" id="WP_090968712.1">
    <property type="nucleotide sequence ID" value="NZ_FNRT01000002.1"/>
</dbReference>
<accession>A0A1H4PTX3</accession>
<keyword evidence="4" id="KW-1185">Reference proteome</keyword>
<reference evidence="4" key="1">
    <citation type="submission" date="2016-10" db="EMBL/GenBank/DDBJ databases">
        <authorList>
            <person name="Varghese N."/>
            <person name="Submissions S."/>
        </authorList>
    </citation>
    <scope>NUCLEOTIDE SEQUENCE [LARGE SCALE GENOMIC DNA]</scope>
    <source>
        <strain evidence="4">DSM 22017</strain>
    </source>
</reference>
<dbReference type="InterPro" id="IPR038332">
    <property type="entry name" value="PPE_sf"/>
</dbReference>
<dbReference type="Pfam" id="PF25547">
    <property type="entry name" value="WXG100_2"/>
    <property type="match status" value="1"/>
</dbReference>
<name>A0A1H4PTX3_9ACTN</name>
<gene>
    <name evidence="3" type="ORF">SAMN04489844_1694</name>
</gene>
<evidence type="ECO:0000313" key="3">
    <source>
        <dbReference type="EMBL" id="SEC10836.1"/>
    </source>
</evidence>
<dbReference type="Gene3D" id="1.20.1260.20">
    <property type="entry name" value="PPE superfamily"/>
    <property type="match status" value="1"/>
</dbReference>
<feature type="region of interest" description="Disordered" evidence="1">
    <location>
        <begin position="293"/>
        <end position="314"/>
    </location>
</feature>
<feature type="domain" description="Outer membrane channel protein CpnT-like N-terminal" evidence="2">
    <location>
        <begin position="33"/>
        <end position="133"/>
    </location>
</feature>
<dbReference type="EMBL" id="FNRT01000002">
    <property type="protein sequence ID" value="SEC10836.1"/>
    <property type="molecule type" value="Genomic_DNA"/>
</dbReference>
<feature type="compositionally biased region" description="Polar residues" evidence="1">
    <location>
        <begin position="303"/>
        <end position="314"/>
    </location>
</feature>
<proteinExistence type="predicted"/>
<evidence type="ECO:0000256" key="1">
    <source>
        <dbReference type="SAM" id="MobiDB-lite"/>
    </source>
</evidence>
<evidence type="ECO:0000313" key="4">
    <source>
        <dbReference type="Proteomes" id="UP000198742"/>
    </source>
</evidence>
<dbReference type="STRING" id="402596.SAMN04489844_1694"/>
<organism evidence="3 4">
    <name type="scientific">Nocardioides exalbidus</name>
    <dbReference type="NCBI Taxonomy" id="402596"/>
    <lineage>
        <taxon>Bacteria</taxon>
        <taxon>Bacillati</taxon>
        <taxon>Actinomycetota</taxon>
        <taxon>Actinomycetes</taxon>
        <taxon>Propionibacteriales</taxon>
        <taxon>Nocardioidaceae</taxon>
        <taxon>Nocardioides</taxon>
    </lineage>
</organism>
<dbReference type="InterPro" id="IPR057746">
    <property type="entry name" value="CpnT-like_N"/>
</dbReference>
<evidence type="ECO:0000259" key="2">
    <source>
        <dbReference type="Pfam" id="PF25547"/>
    </source>
</evidence>
<dbReference type="AlphaFoldDB" id="A0A1H4PTX3"/>
<dbReference type="Proteomes" id="UP000198742">
    <property type="component" value="Unassembled WGS sequence"/>
</dbReference>
<dbReference type="SUPFAM" id="SSF140453">
    <property type="entry name" value="EsxAB dimer-like"/>
    <property type="match status" value="1"/>
</dbReference>
<dbReference type="InterPro" id="IPR036689">
    <property type="entry name" value="ESAT-6-like_sf"/>
</dbReference>
<dbReference type="OrthoDB" id="4762866at2"/>
<sequence length="496" mass="52903">MGLLDDAVAGLRTVLSTVEDIDLWPPWDAAQTIVDAVAQAVEIATQPPEPEPGDLTAAAAVWRRIATSVDNATDELATCRDKIGPTAWDGTSGDGFRTSMGRLRTRTDTVPPACRDVATALDALAEAMTDARDRHRRADDMLRKNLSLSWGDLLPWELVDFLRGVVEGVVHAIREAIGAYEDAAAAVRVARNAIRTAMDEIDLPDHLPDGISPVSLVNGWEDEDGPLSGSALGDYDEAFGKLSPAEQQAVRDALAGARSDEERAWIIAGVASGLTGTALSNYLDKLHTMSPSELDALDPPTDGSYSQPDQTTCGSSSLVMSRMLNDPAYALWIETGYDPETGVTDPRTPEQRFADESLAMHDRTNSHRDRDGDLQFPWPEAAGTQPWAVANEMSSEGGSGVPGTDYEVETVSPGDRGATYDHIATAVESGHNVPLYVGDTTRPGHVVLVTGSSGDTITVFDPASGQEATISRDDFTSGNLGVSGWDEPWFAVTPSS</sequence>
<protein>
    <recommendedName>
        <fullName evidence="2">Outer membrane channel protein CpnT-like N-terminal domain-containing protein</fullName>
    </recommendedName>
</protein>